<dbReference type="HOGENOM" id="CLU_056222_1_0_1"/>
<dbReference type="Ensembl" id="ENSLAFT00000036816.1">
    <property type="protein sequence ID" value="ENSLAFP00000020723.1"/>
    <property type="gene ID" value="ENSLAFG00000027151.1"/>
</dbReference>
<evidence type="ECO:0000256" key="8">
    <source>
        <dbReference type="ARBA" id="ARBA00035352"/>
    </source>
</evidence>
<keyword evidence="4" id="KW-0694">RNA-binding</keyword>
<dbReference type="PANTHER" id="PTHR23410:SF12">
    <property type="entry name" value="LARGE RIBOSOMAL SUBUNIT PROTEIN UL18"/>
    <property type="match status" value="1"/>
</dbReference>
<keyword evidence="11" id="KW-1185">Reference proteome</keyword>
<proteinExistence type="inferred from homology"/>
<dbReference type="GO" id="GO:0008097">
    <property type="term" value="F:5S rRNA binding"/>
    <property type="evidence" value="ECO:0007669"/>
    <property type="project" value="InterPro"/>
</dbReference>
<keyword evidence="4" id="KW-0699">rRNA-binding</keyword>
<evidence type="ECO:0000313" key="10">
    <source>
        <dbReference type="Ensembl" id="ENSLAFP00000020723.1"/>
    </source>
</evidence>
<evidence type="ECO:0000256" key="6">
    <source>
        <dbReference type="ARBA" id="ARBA00023274"/>
    </source>
</evidence>
<accession>G3TYR5</accession>
<reference evidence="10" key="2">
    <citation type="submission" date="2025-08" db="UniProtKB">
        <authorList>
            <consortium name="Ensembl"/>
        </authorList>
    </citation>
    <scope>IDENTIFICATION</scope>
    <source>
        <strain evidence="10">Isolate ISIS603380</strain>
    </source>
</reference>
<evidence type="ECO:0000256" key="7">
    <source>
        <dbReference type="ARBA" id="ARBA00035197"/>
    </source>
</evidence>
<evidence type="ECO:0000256" key="3">
    <source>
        <dbReference type="ARBA" id="ARBA00022490"/>
    </source>
</evidence>
<sequence>LGLVLHCQEKAHFKKYQVKFRRRRESKTDYSAQKHLIIQDKNRYNIPKYRIIVHVTNRDIICQIAHACIEGSMRVCEACAHKLPKYGVKVGLTNYAAAYCNMLTYRLLNRFGVDKIYDSQVDVTRHKYNVESIEGQPCLDSGLARTTTGNKVFGALKEACLSLTVPSYDSESKKFNAEVHQKHIMGQTVVDYMRYLMEDDEGAYKKQFSQYLKNNLAPDMMEEMYKKAHGAIQENPVFGKKWKPKMDLAQKKDQVALKKSGFLIAQDRATER</sequence>
<evidence type="ECO:0000256" key="1">
    <source>
        <dbReference type="ARBA" id="ARBA00004496"/>
    </source>
</evidence>
<name>G3TYR5_LOXAF</name>
<reference evidence="10" key="3">
    <citation type="submission" date="2025-09" db="UniProtKB">
        <authorList>
            <consortium name="Ensembl"/>
        </authorList>
    </citation>
    <scope>IDENTIFICATION</scope>
    <source>
        <strain evidence="10">Isolate ISIS603380</strain>
    </source>
</reference>
<keyword evidence="6" id="KW-0687">Ribonucleoprotein</keyword>
<keyword evidence="3" id="KW-0963">Cytoplasm</keyword>
<dbReference type="Gene3D" id="3.30.420.100">
    <property type="match status" value="1"/>
</dbReference>
<organism evidence="10 11">
    <name type="scientific">Loxodonta africana</name>
    <name type="common">African elephant</name>
    <dbReference type="NCBI Taxonomy" id="9785"/>
    <lineage>
        <taxon>Eukaryota</taxon>
        <taxon>Metazoa</taxon>
        <taxon>Chordata</taxon>
        <taxon>Craniata</taxon>
        <taxon>Vertebrata</taxon>
        <taxon>Euteleostomi</taxon>
        <taxon>Mammalia</taxon>
        <taxon>Eutheria</taxon>
        <taxon>Afrotheria</taxon>
        <taxon>Proboscidea</taxon>
        <taxon>Elephantidae</taxon>
        <taxon>Loxodonta</taxon>
    </lineage>
</organism>
<evidence type="ECO:0000259" key="9">
    <source>
        <dbReference type="Pfam" id="PF14204"/>
    </source>
</evidence>
<reference evidence="10 11" key="1">
    <citation type="submission" date="2009-06" db="EMBL/GenBank/DDBJ databases">
        <title>The Genome Sequence of Loxodonta africana (African elephant).</title>
        <authorList>
            <person name="Di Palma F."/>
            <person name="Heiman D."/>
            <person name="Young S."/>
            <person name="Johnson J."/>
            <person name="Lander E.S."/>
            <person name="Lindblad-Toh K."/>
        </authorList>
    </citation>
    <scope>NUCLEOTIDE SEQUENCE [LARGE SCALE GENOMIC DNA]</scope>
    <source>
        <strain evidence="10 11">Isolate ISIS603380</strain>
    </source>
</reference>
<evidence type="ECO:0000313" key="11">
    <source>
        <dbReference type="Proteomes" id="UP000007646"/>
    </source>
</evidence>
<dbReference type="Proteomes" id="UP000007646">
    <property type="component" value="Unassembled WGS sequence"/>
</dbReference>
<dbReference type="GO" id="GO:0022625">
    <property type="term" value="C:cytosolic large ribosomal subunit"/>
    <property type="evidence" value="ECO:0007669"/>
    <property type="project" value="TreeGrafter"/>
</dbReference>
<dbReference type="GO" id="GO:0000027">
    <property type="term" value="P:ribosomal large subunit assembly"/>
    <property type="evidence" value="ECO:0007669"/>
    <property type="project" value="TreeGrafter"/>
</dbReference>
<dbReference type="GO" id="GO:0006412">
    <property type="term" value="P:translation"/>
    <property type="evidence" value="ECO:0007669"/>
    <property type="project" value="InterPro"/>
</dbReference>
<evidence type="ECO:0000256" key="4">
    <source>
        <dbReference type="ARBA" id="ARBA00022730"/>
    </source>
</evidence>
<dbReference type="PANTHER" id="PTHR23410">
    <property type="entry name" value="RIBOSOMAL PROTEIN L5-RELATED"/>
    <property type="match status" value="1"/>
</dbReference>
<protein>
    <recommendedName>
        <fullName evidence="7">Large ribosomal subunit protein uL18</fullName>
    </recommendedName>
    <alternativeName>
        <fullName evidence="8">60S ribosomal protein L5</fullName>
    </alternativeName>
</protein>
<dbReference type="STRING" id="9785.ENSLAFP00000020723"/>
<evidence type="ECO:0000256" key="5">
    <source>
        <dbReference type="ARBA" id="ARBA00022980"/>
    </source>
</evidence>
<evidence type="ECO:0000256" key="2">
    <source>
        <dbReference type="ARBA" id="ARBA00007116"/>
    </source>
</evidence>
<feature type="domain" description="Large ribosomal subunit protein uL18 C-terminal eukaryotes" evidence="9">
    <location>
        <begin position="221"/>
        <end position="262"/>
    </location>
</feature>
<keyword evidence="5" id="KW-0689">Ribosomal protein</keyword>
<dbReference type="InParanoid" id="G3TYR5"/>
<dbReference type="Pfam" id="PF17144">
    <property type="entry name" value="Ribosomal_L5e"/>
    <property type="match status" value="1"/>
</dbReference>
<comment type="similarity">
    <text evidence="2">Belongs to the universal ribosomal protein uL18 family.</text>
</comment>
<dbReference type="InterPro" id="IPR057268">
    <property type="entry name" value="Ribosomal_L18"/>
</dbReference>
<comment type="subcellular location">
    <subcellularLocation>
        <location evidence="1">Cytoplasm</location>
    </subcellularLocation>
</comment>
<dbReference type="GO" id="GO:0003735">
    <property type="term" value="F:structural constituent of ribosome"/>
    <property type="evidence" value="ECO:0007669"/>
    <property type="project" value="InterPro"/>
</dbReference>
<dbReference type="PRINTS" id="PR00058">
    <property type="entry name" value="RIBOSOMALL5"/>
</dbReference>
<dbReference type="GeneTree" id="ENSGT00950000183210"/>
<dbReference type="SUPFAM" id="SSF53137">
    <property type="entry name" value="Translational machinery components"/>
    <property type="match status" value="1"/>
</dbReference>
<dbReference type="InterPro" id="IPR005485">
    <property type="entry name" value="Rbsml_uL18_euk_arch"/>
</dbReference>
<dbReference type="eggNOG" id="KOG0875">
    <property type="taxonomic scope" value="Eukaryota"/>
</dbReference>
<dbReference type="CDD" id="cd00432">
    <property type="entry name" value="Ribosomal_L18_L5e"/>
    <property type="match status" value="1"/>
</dbReference>
<dbReference type="AlphaFoldDB" id="G3TYR5"/>
<dbReference type="Pfam" id="PF14204">
    <property type="entry name" value="Ribosomal_L18_c"/>
    <property type="match status" value="1"/>
</dbReference>
<dbReference type="InterPro" id="IPR025607">
    <property type="entry name" value="Ribosomal_uL18_C_euk"/>
</dbReference>